<name>R7Z2D7_CONA1</name>
<dbReference type="AlphaFoldDB" id="R7Z2D7"/>
<dbReference type="Proteomes" id="UP000016924">
    <property type="component" value="Unassembled WGS sequence"/>
</dbReference>
<sequence>MLPYLLEPQALLDRLLREDEFPKDGTVEPQPGGGVVVIELKGILFSAIPQLGAAATATADQVAVAVANGLNNAQEFRKPMKSKRTALSFKDSRLQELHCRYERQSYREF</sequence>
<evidence type="ECO:0000313" key="1">
    <source>
        <dbReference type="EMBL" id="EON68258.1"/>
    </source>
</evidence>
<accession>R7Z2D7</accession>
<dbReference type="EMBL" id="JH767594">
    <property type="protein sequence ID" value="EON68258.1"/>
    <property type="molecule type" value="Genomic_DNA"/>
</dbReference>
<dbReference type="GeneID" id="19904827"/>
<dbReference type="RefSeq" id="XP_007783575.1">
    <property type="nucleotide sequence ID" value="XM_007785385.1"/>
</dbReference>
<evidence type="ECO:0000313" key="2">
    <source>
        <dbReference type="Proteomes" id="UP000016924"/>
    </source>
</evidence>
<reference evidence="2" key="1">
    <citation type="submission" date="2012-06" db="EMBL/GenBank/DDBJ databases">
        <title>The genome sequence of Coniosporium apollinis CBS 100218.</title>
        <authorList>
            <consortium name="The Broad Institute Genome Sequencing Platform"/>
            <person name="Cuomo C."/>
            <person name="Gorbushina A."/>
            <person name="Noack S."/>
            <person name="Walker B."/>
            <person name="Young S.K."/>
            <person name="Zeng Q."/>
            <person name="Gargeya S."/>
            <person name="Fitzgerald M."/>
            <person name="Haas B."/>
            <person name="Abouelleil A."/>
            <person name="Alvarado L."/>
            <person name="Arachchi H.M."/>
            <person name="Berlin A.M."/>
            <person name="Chapman S.B."/>
            <person name="Goldberg J."/>
            <person name="Griggs A."/>
            <person name="Gujja S."/>
            <person name="Hansen M."/>
            <person name="Howarth C."/>
            <person name="Imamovic A."/>
            <person name="Larimer J."/>
            <person name="McCowan C."/>
            <person name="Montmayeur A."/>
            <person name="Murphy C."/>
            <person name="Neiman D."/>
            <person name="Pearson M."/>
            <person name="Priest M."/>
            <person name="Roberts A."/>
            <person name="Saif S."/>
            <person name="Shea T."/>
            <person name="Sisk P."/>
            <person name="Sykes S."/>
            <person name="Wortman J."/>
            <person name="Nusbaum C."/>
            <person name="Birren B."/>
        </authorList>
    </citation>
    <scope>NUCLEOTIDE SEQUENCE [LARGE SCALE GENOMIC DNA]</scope>
    <source>
        <strain evidence="2">CBS 100218</strain>
    </source>
</reference>
<protein>
    <submittedName>
        <fullName evidence="1">Uncharacterized protein</fullName>
    </submittedName>
</protein>
<dbReference type="HOGENOM" id="CLU_2183801_0_0_1"/>
<keyword evidence="2" id="KW-1185">Reference proteome</keyword>
<gene>
    <name evidence="1" type="ORF">W97_07516</name>
</gene>
<proteinExistence type="predicted"/>
<organism evidence="1 2">
    <name type="scientific">Coniosporium apollinis (strain CBS 100218)</name>
    <name type="common">Rock-inhabiting black yeast</name>
    <dbReference type="NCBI Taxonomy" id="1168221"/>
    <lineage>
        <taxon>Eukaryota</taxon>
        <taxon>Fungi</taxon>
        <taxon>Dikarya</taxon>
        <taxon>Ascomycota</taxon>
        <taxon>Pezizomycotina</taxon>
        <taxon>Dothideomycetes</taxon>
        <taxon>Dothideomycetes incertae sedis</taxon>
        <taxon>Coniosporium</taxon>
    </lineage>
</organism>